<evidence type="ECO:0000313" key="3">
    <source>
        <dbReference type="Proteomes" id="UP000488956"/>
    </source>
</evidence>
<dbReference type="EMBL" id="QXFX01003447">
    <property type="protein sequence ID" value="KAE9068960.1"/>
    <property type="molecule type" value="Genomic_DNA"/>
</dbReference>
<accession>A0A6G0JVL5</accession>
<sequence>MSSDAEFDEANALSTAGEDRNPLDADQAQEVCVV</sequence>
<feature type="region of interest" description="Disordered" evidence="1">
    <location>
        <begin position="1"/>
        <end position="34"/>
    </location>
</feature>
<proteinExistence type="predicted"/>
<comment type="caution">
    <text evidence="2">The sequence shown here is derived from an EMBL/GenBank/DDBJ whole genome shotgun (WGS) entry which is preliminary data.</text>
</comment>
<protein>
    <submittedName>
        <fullName evidence="2">Uncharacterized protein</fullName>
    </submittedName>
</protein>
<organism evidence="2 3">
    <name type="scientific">Phytophthora fragariae</name>
    <dbReference type="NCBI Taxonomy" id="53985"/>
    <lineage>
        <taxon>Eukaryota</taxon>
        <taxon>Sar</taxon>
        <taxon>Stramenopiles</taxon>
        <taxon>Oomycota</taxon>
        <taxon>Peronosporomycetes</taxon>
        <taxon>Peronosporales</taxon>
        <taxon>Peronosporaceae</taxon>
        <taxon>Phytophthora</taxon>
    </lineage>
</organism>
<evidence type="ECO:0000256" key="1">
    <source>
        <dbReference type="SAM" id="MobiDB-lite"/>
    </source>
</evidence>
<dbReference type="AlphaFoldDB" id="A0A6G0JVL5"/>
<reference evidence="2 3" key="1">
    <citation type="submission" date="2018-09" db="EMBL/GenBank/DDBJ databases">
        <title>Genomic investigation of the strawberry pathogen Phytophthora fragariae indicates pathogenicity is determined by transcriptional variation in three key races.</title>
        <authorList>
            <person name="Adams T.M."/>
            <person name="Armitage A.D."/>
            <person name="Sobczyk M.K."/>
            <person name="Bates H.J."/>
            <person name="Dunwell J.M."/>
            <person name="Nellist C.F."/>
            <person name="Harrison R.J."/>
        </authorList>
    </citation>
    <scope>NUCLEOTIDE SEQUENCE [LARGE SCALE GENOMIC DNA]</scope>
    <source>
        <strain evidence="2 3">ONT-3</strain>
    </source>
</reference>
<dbReference type="Proteomes" id="UP000488956">
    <property type="component" value="Unassembled WGS sequence"/>
</dbReference>
<name>A0A6G0JVL5_9STRA</name>
<gene>
    <name evidence="2" type="ORF">PF010_g26851</name>
</gene>
<evidence type="ECO:0000313" key="2">
    <source>
        <dbReference type="EMBL" id="KAE9068960.1"/>
    </source>
</evidence>